<dbReference type="InterPro" id="IPR006439">
    <property type="entry name" value="HAD-SF_hydro_IA"/>
</dbReference>
<comment type="caution">
    <text evidence="12">The sequence shown here is derived from an EMBL/GenBank/DDBJ whole genome shotgun (WGS) entry which is preliminary data.</text>
</comment>
<evidence type="ECO:0000256" key="5">
    <source>
        <dbReference type="ARBA" id="ARBA00022842"/>
    </source>
</evidence>
<dbReference type="Pfam" id="PF00702">
    <property type="entry name" value="Hydrolase"/>
    <property type="match status" value="1"/>
</dbReference>
<dbReference type="Gene3D" id="1.10.150.240">
    <property type="entry name" value="Putative phosphatase, domain 2"/>
    <property type="match status" value="1"/>
</dbReference>
<sequence>MLGLPADVTACLFDLDGVLTQTARVHNAAWAETFDAYLRRRSAATGEPFRPFDPGPDYHLYVDGRPRLDGVRNFLASRGITLPEGTPDDPPTADTVNGIGNSKNAIVLRRIAAGDVEVFDGSVAYLHAVARAGIRRAVVSASANCRQVLAAAGIEDLFEVRVDGIVAREQGLPGKPAPDTFLAAARMLGVEPARAAVFEDALAGVEAGRAGGFGLVVGVDRAGQAEALRVHGADVVVTDLSELLTAQEAVSERSERTNKLSTNHDDGERSEAVS</sequence>
<organism evidence="12 13">
    <name type="scientific">Polymorphospora lycopeni</name>
    <dbReference type="NCBI Taxonomy" id="3140240"/>
    <lineage>
        <taxon>Bacteria</taxon>
        <taxon>Bacillati</taxon>
        <taxon>Actinomycetota</taxon>
        <taxon>Actinomycetes</taxon>
        <taxon>Micromonosporales</taxon>
        <taxon>Micromonosporaceae</taxon>
        <taxon>Polymorphospora</taxon>
    </lineage>
</organism>
<evidence type="ECO:0000256" key="3">
    <source>
        <dbReference type="ARBA" id="ARBA00022553"/>
    </source>
</evidence>
<dbReference type="Gene3D" id="3.40.50.1000">
    <property type="entry name" value="HAD superfamily/HAD-like"/>
    <property type="match status" value="1"/>
</dbReference>
<name>A0ABV5CLQ1_9ACTN</name>
<evidence type="ECO:0000256" key="9">
    <source>
        <dbReference type="ARBA" id="ARBA00044968"/>
    </source>
</evidence>
<dbReference type="SFLD" id="SFLDS00003">
    <property type="entry name" value="Haloacid_Dehalogenase"/>
    <property type="match status" value="1"/>
</dbReference>
<gene>
    <name evidence="12" type="ORF">AAFH96_07330</name>
</gene>
<keyword evidence="5" id="KW-0460">Magnesium</keyword>
<evidence type="ECO:0000256" key="6">
    <source>
        <dbReference type="ARBA" id="ARBA00023235"/>
    </source>
</evidence>
<dbReference type="InterPro" id="IPR036412">
    <property type="entry name" value="HAD-like_sf"/>
</dbReference>
<dbReference type="EMBL" id="JBCGDC010000014">
    <property type="protein sequence ID" value="MFB6392922.1"/>
    <property type="molecule type" value="Genomic_DNA"/>
</dbReference>
<dbReference type="Proteomes" id="UP001582793">
    <property type="component" value="Unassembled WGS sequence"/>
</dbReference>
<dbReference type="RefSeq" id="WP_364214437.1">
    <property type="nucleotide sequence ID" value="NZ_JBCGDC010000014.1"/>
</dbReference>
<keyword evidence="12" id="KW-0378">Hydrolase</keyword>
<keyword evidence="13" id="KW-1185">Reference proteome</keyword>
<dbReference type="SFLD" id="SFLDG01129">
    <property type="entry name" value="C1.5:_HAD__Beta-PGM__Phosphata"/>
    <property type="match status" value="1"/>
</dbReference>
<accession>A0ABV5CLQ1</accession>
<proteinExistence type="inferred from homology"/>
<dbReference type="SUPFAM" id="SSF56784">
    <property type="entry name" value="HAD-like"/>
    <property type="match status" value="1"/>
</dbReference>
<protein>
    <recommendedName>
        <fullName evidence="10">Beta-phosphoglucomutase</fullName>
        <ecNumber evidence="9">5.4.2.6</ecNumber>
    </recommendedName>
</protein>
<dbReference type="EC" id="5.4.2.6" evidence="9"/>
<keyword evidence="3" id="KW-0597">Phosphoprotein</keyword>
<keyword evidence="6" id="KW-0413">Isomerase</keyword>
<reference evidence="12 13" key="1">
    <citation type="submission" date="2024-04" db="EMBL/GenBank/DDBJ databases">
        <title>Polymorphospora sp. isolated from Baiyangdian Lake in Xiong'an New Area.</title>
        <authorList>
            <person name="Zhang X."/>
            <person name="Liu J."/>
        </authorList>
    </citation>
    <scope>NUCLEOTIDE SEQUENCE [LARGE SCALE GENOMIC DNA]</scope>
    <source>
        <strain evidence="12 13">2-325</strain>
    </source>
</reference>
<dbReference type="InterPro" id="IPR051600">
    <property type="entry name" value="Beta-PGM-like"/>
</dbReference>
<dbReference type="InterPro" id="IPR023214">
    <property type="entry name" value="HAD_sf"/>
</dbReference>
<comment type="similarity">
    <text evidence="2">Belongs to the HAD-like hydrolase superfamily. CbbY/CbbZ/Gph/YieH family.</text>
</comment>
<feature type="compositionally biased region" description="Basic and acidic residues" evidence="11">
    <location>
        <begin position="250"/>
        <end position="274"/>
    </location>
</feature>
<comment type="cofactor">
    <cofactor evidence="1">
        <name>Mg(2+)</name>
        <dbReference type="ChEBI" id="CHEBI:18420"/>
    </cofactor>
</comment>
<dbReference type="InterPro" id="IPR023198">
    <property type="entry name" value="PGP-like_dom2"/>
</dbReference>
<dbReference type="GO" id="GO:0016787">
    <property type="term" value="F:hydrolase activity"/>
    <property type="evidence" value="ECO:0007669"/>
    <property type="project" value="UniProtKB-KW"/>
</dbReference>
<evidence type="ECO:0000256" key="4">
    <source>
        <dbReference type="ARBA" id="ARBA00022723"/>
    </source>
</evidence>
<dbReference type="NCBIfam" id="TIGR02009">
    <property type="entry name" value="PGMB-YQAB-SF"/>
    <property type="match status" value="1"/>
</dbReference>
<dbReference type="PANTHER" id="PTHR46193">
    <property type="entry name" value="6-PHOSPHOGLUCONATE PHOSPHATASE"/>
    <property type="match status" value="1"/>
</dbReference>
<evidence type="ECO:0000256" key="8">
    <source>
        <dbReference type="ARBA" id="ARBA00044926"/>
    </source>
</evidence>
<dbReference type="InterPro" id="IPR010976">
    <property type="entry name" value="B-phosphoglucomutase_hydrolase"/>
</dbReference>
<dbReference type="PANTHER" id="PTHR46193:SF18">
    <property type="entry name" value="HEXITOL PHOSPHATASE B"/>
    <property type="match status" value="1"/>
</dbReference>
<evidence type="ECO:0000313" key="12">
    <source>
        <dbReference type="EMBL" id="MFB6392922.1"/>
    </source>
</evidence>
<keyword evidence="4" id="KW-0479">Metal-binding</keyword>
<feature type="region of interest" description="Disordered" evidence="11">
    <location>
        <begin position="248"/>
        <end position="274"/>
    </location>
</feature>
<dbReference type="NCBIfam" id="TIGR01509">
    <property type="entry name" value="HAD-SF-IA-v3"/>
    <property type="match status" value="1"/>
</dbReference>
<evidence type="ECO:0000256" key="11">
    <source>
        <dbReference type="SAM" id="MobiDB-lite"/>
    </source>
</evidence>
<evidence type="ECO:0000256" key="2">
    <source>
        <dbReference type="ARBA" id="ARBA00006171"/>
    </source>
</evidence>
<evidence type="ECO:0000256" key="7">
    <source>
        <dbReference type="ARBA" id="ARBA00023277"/>
    </source>
</evidence>
<keyword evidence="7" id="KW-0119">Carbohydrate metabolism</keyword>
<comment type="catalytic activity">
    <reaction evidence="8">
        <text>beta-D-glucose 1-phosphate = beta-D-glucose 6-phosphate</text>
        <dbReference type="Rhea" id="RHEA:20113"/>
        <dbReference type="ChEBI" id="CHEBI:57684"/>
        <dbReference type="ChEBI" id="CHEBI:58247"/>
        <dbReference type="EC" id="5.4.2.6"/>
    </reaction>
</comment>
<evidence type="ECO:0000256" key="10">
    <source>
        <dbReference type="ARBA" id="ARBA00044991"/>
    </source>
</evidence>
<evidence type="ECO:0000313" key="13">
    <source>
        <dbReference type="Proteomes" id="UP001582793"/>
    </source>
</evidence>
<evidence type="ECO:0000256" key="1">
    <source>
        <dbReference type="ARBA" id="ARBA00001946"/>
    </source>
</evidence>